<comment type="caution">
    <text evidence="5">The sequence shown here is derived from an EMBL/GenBank/DDBJ whole genome shotgun (WGS) entry which is preliminary data.</text>
</comment>
<accession>A0A1Y2HQS6</accession>
<reference evidence="5 6" key="1">
    <citation type="submission" date="2016-07" db="EMBL/GenBank/DDBJ databases">
        <title>Pervasive Adenine N6-methylation of Active Genes in Fungi.</title>
        <authorList>
            <consortium name="DOE Joint Genome Institute"/>
            <person name="Mondo S.J."/>
            <person name="Dannebaum R.O."/>
            <person name="Kuo R.C."/>
            <person name="Labutti K."/>
            <person name="Haridas S."/>
            <person name="Kuo A."/>
            <person name="Salamov A."/>
            <person name="Ahrendt S.R."/>
            <person name="Lipzen A."/>
            <person name="Sullivan W."/>
            <person name="Andreopoulos W.B."/>
            <person name="Clum A."/>
            <person name="Lindquist E."/>
            <person name="Daum C."/>
            <person name="Ramamoorthy G.K."/>
            <person name="Gryganskyi A."/>
            <person name="Culley D."/>
            <person name="Magnuson J.K."/>
            <person name="James T.Y."/>
            <person name="O'Malley M.A."/>
            <person name="Stajich J.E."/>
            <person name="Spatafora J.W."/>
            <person name="Visel A."/>
            <person name="Grigoriev I.V."/>
        </authorList>
    </citation>
    <scope>NUCLEOTIDE SEQUENCE [LARGE SCALE GENOMIC DNA]</scope>
    <source>
        <strain evidence="5 6">PL171</strain>
    </source>
</reference>
<dbReference type="PANTHER" id="PTHR48051">
    <property type="match status" value="1"/>
</dbReference>
<proteinExistence type="predicted"/>
<dbReference type="Pfam" id="PF13855">
    <property type="entry name" value="LRR_8"/>
    <property type="match status" value="1"/>
</dbReference>
<feature type="compositionally biased region" description="Low complexity" evidence="3">
    <location>
        <begin position="10"/>
        <end position="29"/>
    </location>
</feature>
<feature type="region of interest" description="Disordered" evidence="3">
    <location>
        <begin position="623"/>
        <end position="650"/>
    </location>
</feature>
<dbReference type="SMART" id="SM00369">
    <property type="entry name" value="LRR_TYP"/>
    <property type="match status" value="10"/>
</dbReference>
<feature type="region of interest" description="Disordered" evidence="3">
    <location>
        <begin position="139"/>
        <end position="173"/>
    </location>
</feature>
<evidence type="ECO:0000256" key="1">
    <source>
        <dbReference type="ARBA" id="ARBA00022614"/>
    </source>
</evidence>
<dbReference type="Pfam" id="PF23598">
    <property type="entry name" value="LRR_14"/>
    <property type="match status" value="1"/>
</dbReference>
<dbReference type="PROSITE" id="PS51450">
    <property type="entry name" value="LRR"/>
    <property type="match status" value="5"/>
</dbReference>
<keyword evidence="2" id="KW-0677">Repeat</keyword>
<dbReference type="InterPro" id="IPR001611">
    <property type="entry name" value="Leu-rich_rpt"/>
</dbReference>
<feature type="region of interest" description="Disordered" evidence="3">
    <location>
        <begin position="82"/>
        <end position="115"/>
    </location>
</feature>
<organism evidence="5 6">
    <name type="scientific">Catenaria anguillulae PL171</name>
    <dbReference type="NCBI Taxonomy" id="765915"/>
    <lineage>
        <taxon>Eukaryota</taxon>
        <taxon>Fungi</taxon>
        <taxon>Fungi incertae sedis</taxon>
        <taxon>Blastocladiomycota</taxon>
        <taxon>Blastocladiomycetes</taxon>
        <taxon>Blastocladiales</taxon>
        <taxon>Catenariaceae</taxon>
        <taxon>Catenaria</taxon>
    </lineage>
</organism>
<name>A0A1Y2HQS6_9FUNG</name>
<dbReference type="InterPro" id="IPR050216">
    <property type="entry name" value="LRR_domain-containing"/>
</dbReference>
<keyword evidence="1" id="KW-0433">Leucine-rich repeat</keyword>
<dbReference type="STRING" id="765915.A0A1Y2HQS6"/>
<dbReference type="OrthoDB" id="660555at2759"/>
<dbReference type="GO" id="GO:0005737">
    <property type="term" value="C:cytoplasm"/>
    <property type="evidence" value="ECO:0007669"/>
    <property type="project" value="TreeGrafter"/>
</dbReference>
<evidence type="ECO:0000313" key="5">
    <source>
        <dbReference type="EMBL" id="ORZ36957.1"/>
    </source>
</evidence>
<evidence type="ECO:0000313" key="6">
    <source>
        <dbReference type="Proteomes" id="UP000193411"/>
    </source>
</evidence>
<evidence type="ECO:0000256" key="3">
    <source>
        <dbReference type="SAM" id="MobiDB-lite"/>
    </source>
</evidence>
<dbReference type="AlphaFoldDB" id="A0A1Y2HQS6"/>
<dbReference type="PANTHER" id="PTHR48051:SF1">
    <property type="entry name" value="RAS SUPPRESSOR PROTEIN 1"/>
    <property type="match status" value="1"/>
</dbReference>
<dbReference type="Proteomes" id="UP000193411">
    <property type="component" value="Unassembled WGS sequence"/>
</dbReference>
<protein>
    <recommendedName>
        <fullName evidence="4">Disease resistance R13L4/SHOC-2-like LRR domain-containing protein</fullName>
    </recommendedName>
</protein>
<sequence>MDAGPSVPMSTTGEGASSSTSQPVSQSAAELPSDLASLSVAPSTGTELERDLPIGASQHSTTSRRVTFRVADDRRLRPLSPLSAPVLIGNDEHPSDERGAYQSSHAQVHDSRLSIRSSRTIRESVDHFASSSAVSTLQIGTTSGGVQSSSQSASNGPSNTTRRSTSGVSASSASSGASLRLDYSARDLTVVPSEFAAHKQASRVKAVDLSRNHLSTIPPTTFDRFTHLRRLNLTRNRLESLSTSAFTSSYTLAWLDISNNPTLTSIDPNLLIGLRALRHLSVANCGLLEIPVTIGYLVHLTQLSAFGNRLETIPKEVGELRQLTRLDLSGNRIARLPSEIGQLPALEWLNLNENQLQWLPDELDRLTNLRELGIASNRLDYIPDLSSLRNLTSLIVYRNRLTTLPNTLATLTSLGHLDLSRNHLTHLPPALFAMPNLRRLFLQGNRLTSLPGRFRFSHKSSSPPPPSLIPSSHSATTASVSLALAHLDLSNNQLTCLPWPLLARPLKSLRMYGNPLLAAPPGAPATLAPIVLARAQPTQRPPRLVTLALNAVLASQPMFRAARALNAEGHVAGQVSVRVFGMLRGDGVDGVGGNGAGAWVPHRRCDWCLRLYVTDRDVGEMAASEEDVEGGDVAGNETDRVDSTPQSGQGAEHVQVHSQAWYTVVLLCPRVLPDHRDVPCEYSFCSRACWVEWKPTTAVAEVSGFGAVGTM</sequence>
<dbReference type="InterPro" id="IPR032675">
    <property type="entry name" value="LRR_dom_sf"/>
</dbReference>
<dbReference type="InterPro" id="IPR055414">
    <property type="entry name" value="LRR_R13L4/SHOC2-like"/>
</dbReference>
<dbReference type="Gene3D" id="3.80.10.10">
    <property type="entry name" value="Ribonuclease Inhibitor"/>
    <property type="match status" value="2"/>
</dbReference>
<feature type="compositionally biased region" description="Low complexity" evidence="3">
    <location>
        <begin position="140"/>
        <end position="173"/>
    </location>
</feature>
<dbReference type="Pfam" id="PF00560">
    <property type="entry name" value="LRR_1"/>
    <property type="match status" value="1"/>
</dbReference>
<feature type="compositionally biased region" description="Basic and acidic residues" evidence="3">
    <location>
        <begin position="90"/>
        <end position="99"/>
    </location>
</feature>
<dbReference type="SUPFAM" id="SSF52058">
    <property type="entry name" value="L domain-like"/>
    <property type="match status" value="1"/>
</dbReference>
<evidence type="ECO:0000256" key="2">
    <source>
        <dbReference type="ARBA" id="ARBA00022737"/>
    </source>
</evidence>
<keyword evidence="6" id="KW-1185">Reference proteome</keyword>
<gene>
    <name evidence="5" type="ORF">BCR44DRAFT_1049617</name>
</gene>
<feature type="region of interest" description="Disordered" evidence="3">
    <location>
        <begin position="1"/>
        <end position="65"/>
    </location>
</feature>
<feature type="domain" description="Disease resistance R13L4/SHOC-2-like LRR" evidence="4">
    <location>
        <begin position="228"/>
        <end position="376"/>
    </location>
</feature>
<dbReference type="EMBL" id="MCFL01000014">
    <property type="protein sequence ID" value="ORZ36957.1"/>
    <property type="molecule type" value="Genomic_DNA"/>
</dbReference>
<dbReference type="InterPro" id="IPR003591">
    <property type="entry name" value="Leu-rich_rpt_typical-subtyp"/>
</dbReference>
<dbReference type="SMART" id="SM00364">
    <property type="entry name" value="LRR_BAC"/>
    <property type="match status" value="9"/>
</dbReference>
<evidence type="ECO:0000259" key="4">
    <source>
        <dbReference type="Pfam" id="PF23598"/>
    </source>
</evidence>